<dbReference type="InterPro" id="IPR006638">
    <property type="entry name" value="Elp3/MiaA/NifB-like_rSAM"/>
</dbReference>
<dbReference type="EMBL" id="CP104006">
    <property type="protein sequence ID" value="UWM44627.1"/>
    <property type="molecule type" value="Genomic_DNA"/>
</dbReference>
<dbReference type="PROSITE" id="PS01278">
    <property type="entry name" value="MTTASE_RADICAL"/>
    <property type="match status" value="1"/>
</dbReference>
<dbReference type="PANTHER" id="PTHR43020:SF2">
    <property type="entry name" value="MITOCHONDRIAL TRNA METHYLTHIOTRANSFERASE CDK5RAP1"/>
    <property type="match status" value="1"/>
</dbReference>
<dbReference type="InterPro" id="IPR002792">
    <property type="entry name" value="TRAM_dom"/>
</dbReference>
<feature type="binding site" evidence="9">
    <location>
        <position position="83"/>
    </location>
    <ligand>
        <name>[4Fe-4S] cluster</name>
        <dbReference type="ChEBI" id="CHEBI:49883"/>
        <label>1</label>
    </ligand>
</feature>
<dbReference type="PANTHER" id="PTHR43020">
    <property type="entry name" value="CDK5 REGULATORY SUBUNIT-ASSOCIATED PROTEIN 1"/>
    <property type="match status" value="1"/>
</dbReference>
<evidence type="ECO:0000256" key="9">
    <source>
        <dbReference type="HAMAP-Rule" id="MF_01864"/>
    </source>
</evidence>
<dbReference type="NCBIfam" id="TIGR00089">
    <property type="entry name" value="MiaB/RimO family radical SAM methylthiotransferase"/>
    <property type="match status" value="1"/>
</dbReference>
<dbReference type="SUPFAM" id="SSF102114">
    <property type="entry name" value="Radical SAM enzymes"/>
    <property type="match status" value="1"/>
</dbReference>
<keyword evidence="9" id="KW-0819">tRNA processing</keyword>
<keyword evidence="6 9" id="KW-0408">Iron</keyword>
<feature type="domain" description="Radical SAM core" evidence="12">
    <location>
        <begin position="143"/>
        <end position="375"/>
    </location>
</feature>
<keyword evidence="3 9" id="KW-0808">Transferase</keyword>
<evidence type="ECO:0000313" key="14">
    <source>
        <dbReference type="Proteomes" id="UP001057860"/>
    </source>
</evidence>
<feature type="domain" description="TRAM" evidence="10">
    <location>
        <begin position="378"/>
        <end position="441"/>
    </location>
</feature>
<dbReference type="Gene3D" id="3.80.30.20">
    <property type="entry name" value="tm_1862 like domain"/>
    <property type="match status" value="1"/>
</dbReference>
<dbReference type="InterPro" id="IPR013848">
    <property type="entry name" value="Methylthiotransferase_N"/>
</dbReference>
<feature type="domain" description="MTTase N-terminal" evidence="11">
    <location>
        <begin position="3"/>
        <end position="120"/>
    </location>
</feature>
<comment type="similarity">
    <text evidence="9">Belongs to the methylthiotransferase family. MiaB subfamily.</text>
</comment>
<dbReference type="InterPro" id="IPR058240">
    <property type="entry name" value="rSAM_sf"/>
</dbReference>
<comment type="cofactor">
    <cofactor evidence="9">
        <name>[4Fe-4S] cluster</name>
        <dbReference type="ChEBI" id="CHEBI:49883"/>
    </cofactor>
    <text evidence="9">Binds 2 [4Fe-4S] clusters. One cluster is coordinated with 3 cysteines and an exchangeable S-adenosyl-L-methionine.</text>
</comment>
<accession>A0ABY5UR64</accession>
<dbReference type="InterPro" id="IPR020612">
    <property type="entry name" value="Methylthiotransferase_CS"/>
</dbReference>
<protein>
    <recommendedName>
        <fullName evidence="8 9">tRNA-2-methylthio-N(6)-dimethylallyladenosine synthase</fullName>
        <ecNumber evidence="8 9">2.8.4.3</ecNumber>
    </recommendedName>
    <alternativeName>
        <fullName evidence="9">(Dimethylallyl)adenosine tRNA methylthiotransferase MiaB</fullName>
    </alternativeName>
    <alternativeName>
        <fullName evidence="9">tRNA-i(6)A37 methylthiotransferase</fullName>
    </alternativeName>
</protein>
<evidence type="ECO:0000259" key="12">
    <source>
        <dbReference type="PROSITE" id="PS51918"/>
    </source>
</evidence>
<dbReference type="NCBIfam" id="TIGR01574">
    <property type="entry name" value="miaB-methiolase"/>
    <property type="match status" value="1"/>
</dbReference>
<name>A0ABY5UR64_9GAMM</name>
<dbReference type="Pfam" id="PF01938">
    <property type="entry name" value="TRAM"/>
    <property type="match status" value="1"/>
</dbReference>
<dbReference type="PROSITE" id="PS50926">
    <property type="entry name" value="TRAM"/>
    <property type="match status" value="1"/>
</dbReference>
<dbReference type="PROSITE" id="PS51449">
    <property type="entry name" value="MTTASE_N"/>
    <property type="match status" value="1"/>
</dbReference>
<evidence type="ECO:0000259" key="11">
    <source>
        <dbReference type="PROSITE" id="PS51449"/>
    </source>
</evidence>
<evidence type="ECO:0000256" key="2">
    <source>
        <dbReference type="ARBA" id="ARBA00022485"/>
    </source>
</evidence>
<dbReference type="CDD" id="cd01335">
    <property type="entry name" value="Radical_SAM"/>
    <property type="match status" value="1"/>
</dbReference>
<gene>
    <name evidence="9 13" type="primary">miaB</name>
    <name evidence="13" type="ORF">N0H69_18525</name>
</gene>
<dbReference type="InterPro" id="IPR006463">
    <property type="entry name" value="MiaB_methiolase"/>
</dbReference>
<evidence type="ECO:0000256" key="5">
    <source>
        <dbReference type="ARBA" id="ARBA00022723"/>
    </source>
</evidence>
<dbReference type="SMART" id="SM00729">
    <property type="entry name" value="Elp3"/>
    <property type="match status" value="1"/>
</dbReference>
<comment type="subunit">
    <text evidence="9">Monomer.</text>
</comment>
<dbReference type="Pfam" id="PF04055">
    <property type="entry name" value="Radical_SAM"/>
    <property type="match status" value="1"/>
</dbReference>
<dbReference type="InterPro" id="IPR038135">
    <property type="entry name" value="Methylthiotransferase_N_sf"/>
</dbReference>
<dbReference type="SFLD" id="SFLDG01061">
    <property type="entry name" value="methylthiotransferase"/>
    <property type="match status" value="1"/>
</dbReference>
<feature type="binding site" evidence="9">
    <location>
        <position position="157"/>
    </location>
    <ligand>
        <name>[4Fe-4S] cluster</name>
        <dbReference type="ChEBI" id="CHEBI:49883"/>
        <label>2</label>
        <note>4Fe-4S-S-AdoMet</note>
    </ligand>
</feature>
<dbReference type="SFLD" id="SFLDS00029">
    <property type="entry name" value="Radical_SAM"/>
    <property type="match status" value="1"/>
</dbReference>
<evidence type="ECO:0000256" key="6">
    <source>
        <dbReference type="ARBA" id="ARBA00023004"/>
    </source>
</evidence>
<keyword evidence="9" id="KW-0963">Cytoplasm</keyword>
<keyword evidence="14" id="KW-1185">Reference proteome</keyword>
<dbReference type="Pfam" id="PF00919">
    <property type="entry name" value="UPF0004"/>
    <property type="match status" value="1"/>
</dbReference>
<evidence type="ECO:0000259" key="10">
    <source>
        <dbReference type="PROSITE" id="PS50926"/>
    </source>
</evidence>
<evidence type="ECO:0000256" key="1">
    <source>
        <dbReference type="ARBA" id="ARBA00003234"/>
    </source>
</evidence>
<organism evidence="13 14">
    <name type="scientific">Yersinia alsatica</name>
    <dbReference type="NCBI Taxonomy" id="2890317"/>
    <lineage>
        <taxon>Bacteria</taxon>
        <taxon>Pseudomonadati</taxon>
        <taxon>Pseudomonadota</taxon>
        <taxon>Gammaproteobacteria</taxon>
        <taxon>Enterobacterales</taxon>
        <taxon>Yersiniaceae</taxon>
        <taxon>Yersinia</taxon>
    </lineage>
</organism>
<dbReference type="PROSITE" id="PS51918">
    <property type="entry name" value="RADICAL_SAM"/>
    <property type="match status" value="1"/>
</dbReference>
<dbReference type="InterPro" id="IPR005839">
    <property type="entry name" value="Methylthiotransferase"/>
</dbReference>
<evidence type="ECO:0000256" key="3">
    <source>
        <dbReference type="ARBA" id="ARBA00022679"/>
    </source>
</evidence>
<feature type="binding site" evidence="9">
    <location>
        <position position="12"/>
    </location>
    <ligand>
        <name>[4Fe-4S] cluster</name>
        <dbReference type="ChEBI" id="CHEBI:49883"/>
        <label>1</label>
    </ligand>
</feature>
<dbReference type="SFLD" id="SFLDG01082">
    <property type="entry name" value="B12-binding_domain_containing"/>
    <property type="match status" value="1"/>
</dbReference>
<evidence type="ECO:0000256" key="4">
    <source>
        <dbReference type="ARBA" id="ARBA00022691"/>
    </source>
</evidence>
<dbReference type="Proteomes" id="UP001057860">
    <property type="component" value="Chromosome"/>
</dbReference>
<feature type="binding site" evidence="9">
    <location>
        <position position="49"/>
    </location>
    <ligand>
        <name>[4Fe-4S] cluster</name>
        <dbReference type="ChEBI" id="CHEBI:49883"/>
        <label>1</label>
    </ligand>
</feature>
<feature type="binding site" evidence="9">
    <location>
        <position position="164"/>
    </location>
    <ligand>
        <name>[4Fe-4S] cluster</name>
        <dbReference type="ChEBI" id="CHEBI:49883"/>
        <label>2</label>
        <note>4Fe-4S-S-AdoMet</note>
    </ligand>
</feature>
<dbReference type="RefSeq" id="WP_050151653.1">
    <property type="nucleotide sequence ID" value="NZ_CP104006.1"/>
</dbReference>
<dbReference type="HAMAP" id="MF_01864">
    <property type="entry name" value="tRNA_metthiotr_MiaB"/>
    <property type="match status" value="1"/>
</dbReference>
<keyword evidence="5 9" id="KW-0479">Metal-binding</keyword>
<evidence type="ECO:0000313" key="13">
    <source>
        <dbReference type="EMBL" id="UWM44627.1"/>
    </source>
</evidence>
<keyword evidence="4 9" id="KW-0949">S-adenosyl-L-methionine</keyword>
<dbReference type="InterPro" id="IPR007197">
    <property type="entry name" value="rSAM"/>
</dbReference>
<keyword evidence="2 9" id="KW-0004">4Fe-4S</keyword>
<dbReference type="SFLD" id="SFLDF00273">
    <property type="entry name" value="(dimethylallyl)adenosine_tRNA"/>
    <property type="match status" value="1"/>
</dbReference>
<evidence type="ECO:0000256" key="8">
    <source>
        <dbReference type="ARBA" id="ARBA00033765"/>
    </source>
</evidence>
<comment type="subcellular location">
    <subcellularLocation>
        <location evidence="9">Cytoplasm</location>
    </subcellularLocation>
</comment>
<dbReference type="GO" id="GO:0035597">
    <property type="term" value="F:tRNA-2-methylthio-N(6)-dimethylallyladenosine(37) synthase activity"/>
    <property type="evidence" value="ECO:0007669"/>
    <property type="project" value="UniProtKB-EC"/>
</dbReference>
<sequence length="474" mass="53550">MTKKLHIKTWGCQMNEYDSSKMADLLASTHGYQLTEIPEEADLLLLNTCSIREKAQEKVFSLLGHWKLLKEKNPELIIGVGGCVASQEGEHLRQRAPCVDVIFGPQTLHRLPEMINHVQGTHSPVVDISFPEIEKFDRLPEPRAEGPTAFVSIMEGCNKYCTFCVVPYTRGEEVSRPSDDILFEIAQLAAQGVREVNLLGQNVNAYRGATYDGDICSFAELLRLVAAIDGIDRVRFTTSHPIEFTDDIIDVYRDTPELVSFLHLPVQSGSDRILTMMKRAHTALEYKAIIRKLRQARPDIQISSDFIIGFPGETQQDFEQTMKLVAEVHFDTSYSFIYSSRPGTPAADLPDDVSEDEKKQRLHILQQRITQQAMEISRRMVGTVQRILVEGTSRKNVMELAGRTENNRVVNFEGTPEMIGKFVDVEIVDVYASSLRGILLRTEDQMDLRVHESPQSVIARTRKENEIGVGLYQP</sequence>
<dbReference type="InterPro" id="IPR023404">
    <property type="entry name" value="rSAM_horseshoe"/>
</dbReference>
<reference evidence="13" key="1">
    <citation type="submission" date="2022-08" db="EMBL/GenBank/DDBJ databases">
        <authorList>
            <person name="Bogun A."/>
            <person name="Kislichkina A."/>
            <person name="Solomentsev V."/>
            <person name="Skryabin Y."/>
            <person name="Sizova A."/>
            <person name="Platonov M."/>
            <person name="Dentovskaya S."/>
        </authorList>
    </citation>
    <scope>NUCLEOTIDE SEQUENCE</scope>
    <source>
        <strain evidence="13">SCPM-O-B-7604</strain>
    </source>
</reference>
<keyword evidence="7 9" id="KW-0411">Iron-sulfur</keyword>
<feature type="binding site" evidence="9">
    <location>
        <position position="161"/>
    </location>
    <ligand>
        <name>[4Fe-4S] cluster</name>
        <dbReference type="ChEBI" id="CHEBI:49883"/>
        <label>2</label>
        <note>4Fe-4S-S-AdoMet</note>
    </ligand>
</feature>
<dbReference type="Gene3D" id="3.40.50.12160">
    <property type="entry name" value="Methylthiotransferase, N-terminal domain"/>
    <property type="match status" value="1"/>
</dbReference>
<evidence type="ECO:0000256" key="7">
    <source>
        <dbReference type="ARBA" id="ARBA00023014"/>
    </source>
</evidence>
<comment type="function">
    <text evidence="1 9">Catalyzes the methylthiolation of N6-(dimethylallyl)adenosine (i(6)A), leading to the formation of 2-methylthio-N6-(dimethylallyl)adenosine (ms(2)i(6)A) at position 37 in tRNAs that read codons beginning with uridine.</text>
</comment>
<dbReference type="GeneID" id="75142038"/>
<proteinExistence type="inferred from homology"/>
<comment type="catalytic activity">
    <reaction evidence="9">
        <text>N(6)-dimethylallyladenosine(37) in tRNA + (sulfur carrier)-SH + AH2 + 2 S-adenosyl-L-methionine = 2-methylsulfanyl-N(6)-dimethylallyladenosine(37) in tRNA + (sulfur carrier)-H + 5'-deoxyadenosine + L-methionine + A + S-adenosyl-L-homocysteine + 2 H(+)</text>
        <dbReference type="Rhea" id="RHEA:37067"/>
        <dbReference type="Rhea" id="RHEA-COMP:10375"/>
        <dbReference type="Rhea" id="RHEA-COMP:10376"/>
        <dbReference type="Rhea" id="RHEA-COMP:14737"/>
        <dbReference type="Rhea" id="RHEA-COMP:14739"/>
        <dbReference type="ChEBI" id="CHEBI:13193"/>
        <dbReference type="ChEBI" id="CHEBI:15378"/>
        <dbReference type="ChEBI" id="CHEBI:17319"/>
        <dbReference type="ChEBI" id="CHEBI:17499"/>
        <dbReference type="ChEBI" id="CHEBI:29917"/>
        <dbReference type="ChEBI" id="CHEBI:57844"/>
        <dbReference type="ChEBI" id="CHEBI:57856"/>
        <dbReference type="ChEBI" id="CHEBI:59789"/>
        <dbReference type="ChEBI" id="CHEBI:64428"/>
        <dbReference type="ChEBI" id="CHEBI:74415"/>
        <dbReference type="ChEBI" id="CHEBI:74417"/>
        <dbReference type="EC" id="2.8.4.3"/>
    </reaction>
</comment>
<dbReference type="EC" id="2.8.4.3" evidence="8 9"/>